<name>A0A8J3LV09_9ACTN</name>
<evidence type="ECO:0000313" key="2">
    <source>
        <dbReference type="Proteomes" id="UP000653674"/>
    </source>
</evidence>
<evidence type="ECO:0000313" key="1">
    <source>
        <dbReference type="EMBL" id="GIG74091.1"/>
    </source>
</evidence>
<dbReference type="Proteomes" id="UP000653674">
    <property type="component" value="Unassembled WGS sequence"/>
</dbReference>
<proteinExistence type="predicted"/>
<accession>A0A8J3LV09</accession>
<organism evidence="1 2">
    <name type="scientific">Planosporangium flavigriseum</name>
    <dbReference type="NCBI Taxonomy" id="373681"/>
    <lineage>
        <taxon>Bacteria</taxon>
        <taxon>Bacillati</taxon>
        <taxon>Actinomycetota</taxon>
        <taxon>Actinomycetes</taxon>
        <taxon>Micromonosporales</taxon>
        <taxon>Micromonosporaceae</taxon>
        <taxon>Planosporangium</taxon>
    </lineage>
</organism>
<gene>
    <name evidence="1" type="ORF">Pfl04_24950</name>
</gene>
<protein>
    <submittedName>
        <fullName evidence="1">Uncharacterized protein</fullName>
    </submittedName>
</protein>
<sequence>MRFEQKGQGLVVAPPIDQPDRYVLPPGQTIPLDRHGFLALPSADDWWTRPQVGIRPISDLLGGSSFILLAPGGVGKTTTLNNLEIREPNTRRVDLLGLSKSEVRETLAKAIDTGGPIYVDAIDEIALYEPTIFRILQHVLTTSAAQGVAWRLACRPAAWNPALADSLRSQGFSEWRLLPLDRPAAHKLVATVVADAQQFLDALVEANLGRLSASPMQLAATARQWQATGRLPASQADSIRFEIQRLLSETNAALPPPALATDRQYRLAGRLGAIAVLSGVTGFARAATQAPGTLAIADIPSNPEADEPGTPIEPNHFDEVLRTALFDAAPHGTVAFRHQQYAEYLAADYISRRPVAHAQLPALLGTRNGLLPGPVMGVAAWLTALIPSLTQDLISVNALALTQAGVELPEAACVKVIDGLLAAAKAGDIDPEWGLDLSGLVHPGLEQHLAGHVETGIEQPAQVWWVSRLAESGRCTGLVKILRSLALDPGWQAWARRAAISAVSVLGGDDDRRELQALLCLDGVTDPDDELLAGAIDALYPELMSTTTLLDVLRPRRNGNLVGGYLVLLGTLADRIPPEDLPTVLAWAVQRVRDENYEKDYGRLIGQLIMRGWASADTATVREPLTDLIAQLLRPPTWGLRRNGLPWAEGSHVERRQKLAVAVAERLDEQRWYQLLRFGLITSTDIEWLIEELPGLPILAQSPLANCVSPLLDHPTASQADMILSLTSSHPAYEPTRWWRDPVPVQSETADRLREFHSYEKQDEAEFADTLARRSEQLSMALANAVTDISTWWRIAYWLANGDEASESLFTHDLKMRPGWALLSDDEQQLVVELGLRYLDAHAPQPTNWAGRQTITTDKALPDWSGVYLLTTLARHAPSRVRQLKKPIWQRWAPAIVGAWNYEGGEDAQLRCDLVDLAPSEVRAHIVDASLDHLDALAANDQHLTPFPLFDHLCAELAPVVAERIAENRYGDQLGGSLLDLLVKHSPHVALPVCRRLCQDNTSPLSTTACRKLAELDPAGTVDDLVSYKTLADELSTVAPRVKIGELDDGRLAALCRLLLDRFPVANDPPDEPAMFGSDVYETRQVRNRTVSLLAERGQVRTLEELANERPEAEQLMIRYYLRTARAKAADLAYTHPTPHSLLTLLGQADARLVRSSSDLTYVLIEQLQEIQHHLTHGGGFRDIWNIIDGHEPRPNSEDDISDWVRRQLEARLGNGSVIDREIQVERTKSKGFGTRMDLTATKGTPTYPASTARVIAEAKLVNNQELESALHEQLVQKYLKPAGLQHGIYLVYWVNADQRPASWARKGPTDRSELLNRLKQQADSVRPDFEIQAFILDISRP</sequence>
<dbReference type="EMBL" id="BONU01000014">
    <property type="protein sequence ID" value="GIG74091.1"/>
    <property type="molecule type" value="Genomic_DNA"/>
</dbReference>
<comment type="caution">
    <text evidence="1">The sequence shown here is derived from an EMBL/GenBank/DDBJ whole genome shotgun (WGS) entry which is preliminary data.</text>
</comment>
<reference evidence="1" key="1">
    <citation type="submission" date="2021-01" db="EMBL/GenBank/DDBJ databases">
        <title>Whole genome shotgun sequence of Planosporangium flavigriseum NBRC 105377.</title>
        <authorList>
            <person name="Komaki H."/>
            <person name="Tamura T."/>
        </authorList>
    </citation>
    <scope>NUCLEOTIDE SEQUENCE</scope>
    <source>
        <strain evidence="1">NBRC 105377</strain>
    </source>
</reference>
<keyword evidence="2" id="KW-1185">Reference proteome</keyword>
<dbReference type="RefSeq" id="WP_203981327.1">
    <property type="nucleotide sequence ID" value="NZ_BONU01000014.1"/>
</dbReference>